<dbReference type="EMBL" id="FNDW01000012">
    <property type="protein sequence ID" value="SDI72866.1"/>
    <property type="molecule type" value="Genomic_DNA"/>
</dbReference>
<gene>
    <name evidence="1" type="ORF">SAMN05421846_112119</name>
</gene>
<dbReference type="CDD" id="cd05403">
    <property type="entry name" value="NT_KNTase_like"/>
    <property type="match status" value="1"/>
</dbReference>
<organism evidence="1 2">
    <name type="scientific">Chryseobacterium taeanense</name>
    <dbReference type="NCBI Taxonomy" id="311334"/>
    <lineage>
        <taxon>Bacteria</taxon>
        <taxon>Pseudomonadati</taxon>
        <taxon>Bacteroidota</taxon>
        <taxon>Flavobacteriia</taxon>
        <taxon>Flavobacteriales</taxon>
        <taxon>Weeksellaceae</taxon>
        <taxon>Chryseobacterium group</taxon>
        <taxon>Chryseobacterium</taxon>
    </lineage>
</organism>
<proteinExistence type="predicted"/>
<dbReference type="RefSeq" id="WP_089860797.1">
    <property type="nucleotide sequence ID" value="NZ_FNDW01000012.1"/>
</dbReference>
<dbReference type="AlphaFoldDB" id="A0A1G8MYD3"/>
<dbReference type="OrthoDB" id="1434505at2"/>
<evidence type="ECO:0000313" key="2">
    <source>
        <dbReference type="Proteomes" id="UP000198869"/>
    </source>
</evidence>
<dbReference type="Gene3D" id="3.30.460.10">
    <property type="entry name" value="Beta Polymerase, domain 2"/>
    <property type="match status" value="1"/>
</dbReference>
<accession>A0A1G8MYD3</accession>
<sequence length="478" mass="56508">MYQKIYDFLEQYFPSIEGCILFGSYIEKKDKANDVDLLLISERFSFSSTESFTYKNLAFNTIKINFSEILNIIAKQFKQGNFLSHVFKTGTILIDVNQELSHIKKYVLDNIPNASADVINFDLSEVRFKINDYMEPLRQGTGLTSENFLQAARMVSLFIDYFLLNNGIYLKTEKSKNKYFFQNYPTEAIELSQIIDALKKSEKIKFINGVDTLISKYSILINEKYSNNFILDDYTQEHLICYVEKIFKFSEISELIKIIKEHNQNVKFFIYQIDEENQEKEGCYIVINNIDQNINNDKKQWILFFQKVFSNIDFIFPYNNIFCYPKIKFMGYDNELIVNEFMYLLINIIFTNTLISKEEIIFGIVIDFFAFSTLNISDAYNYYLIKMDSKAKTSNFLNVNRQKIEDKFIKANKPIEISLMQRFSLSKEKLINFESLNNIPQIIHLQVLDRILSVFLSKDYEKLYYMYAINLKLNEKIS</sequence>
<evidence type="ECO:0000313" key="1">
    <source>
        <dbReference type="EMBL" id="SDI72866.1"/>
    </source>
</evidence>
<reference evidence="2" key="1">
    <citation type="submission" date="2016-10" db="EMBL/GenBank/DDBJ databases">
        <authorList>
            <person name="Varghese N."/>
            <person name="Submissions S."/>
        </authorList>
    </citation>
    <scope>NUCLEOTIDE SEQUENCE [LARGE SCALE GENOMIC DNA]</scope>
    <source>
        <strain evidence="2">DSM 17071</strain>
    </source>
</reference>
<protein>
    <recommendedName>
        <fullName evidence="3">Nucleotidyltransferase domain-containing protein</fullName>
    </recommendedName>
</protein>
<name>A0A1G8MYD3_9FLAO</name>
<dbReference type="Proteomes" id="UP000198869">
    <property type="component" value="Unassembled WGS sequence"/>
</dbReference>
<dbReference type="STRING" id="311334.SAMN05421846_112119"/>
<dbReference type="InterPro" id="IPR043519">
    <property type="entry name" value="NT_sf"/>
</dbReference>
<keyword evidence="2" id="KW-1185">Reference proteome</keyword>
<evidence type="ECO:0008006" key="3">
    <source>
        <dbReference type="Google" id="ProtNLM"/>
    </source>
</evidence>